<dbReference type="GeneID" id="115457493"/>
<feature type="compositionally biased region" description="Basic and acidic residues" evidence="1">
    <location>
        <begin position="308"/>
        <end position="320"/>
    </location>
</feature>
<feature type="compositionally biased region" description="Polar residues" evidence="1">
    <location>
        <begin position="458"/>
        <end position="480"/>
    </location>
</feature>
<dbReference type="InParanoid" id="A0A6P7WQY5"/>
<gene>
    <name evidence="3" type="primary">LOC115457493</name>
</gene>
<feature type="compositionally biased region" description="Polar residues" evidence="1">
    <location>
        <begin position="230"/>
        <end position="239"/>
    </location>
</feature>
<organism evidence="2 3">
    <name type="scientific">Microcaecilia unicolor</name>
    <dbReference type="NCBI Taxonomy" id="1415580"/>
    <lineage>
        <taxon>Eukaryota</taxon>
        <taxon>Metazoa</taxon>
        <taxon>Chordata</taxon>
        <taxon>Craniata</taxon>
        <taxon>Vertebrata</taxon>
        <taxon>Euteleostomi</taxon>
        <taxon>Amphibia</taxon>
        <taxon>Gymnophiona</taxon>
        <taxon>Siphonopidae</taxon>
        <taxon>Microcaecilia</taxon>
    </lineage>
</organism>
<reference evidence="3" key="1">
    <citation type="submission" date="2025-08" db="UniProtKB">
        <authorList>
            <consortium name="RefSeq"/>
        </authorList>
    </citation>
    <scope>IDENTIFICATION</scope>
</reference>
<feature type="compositionally biased region" description="Polar residues" evidence="1">
    <location>
        <begin position="326"/>
        <end position="338"/>
    </location>
</feature>
<evidence type="ECO:0000313" key="2">
    <source>
        <dbReference type="Proteomes" id="UP000515156"/>
    </source>
</evidence>
<evidence type="ECO:0000256" key="1">
    <source>
        <dbReference type="SAM" id="MobiDB-lite"/>
    </source>
</evidence>
<feature type="region of interest" description="Disordered" evidence="1">
    <location>
        <begin position="141"/>
        <end position="195"/>
    </location>
</feature>
<feature type="region of interest" description="Disordered" evidence="1">
    <location>
        <begin position="451"/>
        <end position="480"/>
    </location>
</feature>
<dbReference type="KEGG" id="muo:115457493"/>
<dbReference type="RefSeq" id="XP_030042778.1">
    <property type="nucleotide sequence ID" value="XM_030186918.1"/>
</dbReference>
<protein>
    <submittedName>
        <fullName evidence="3">Uncharacterized protein LOC115457493</fullName>
    </submittedName>
</protein>
<dbReference type="AlphaFoldDB" id="A0A6P7WQY5"/>
<keyword evidence="2" id="KW-1185">Reference proteome</keyword>
<dbReference type="Proteomes" id="UP000515156">
    <property type="component" value="Chromosome 14"/>
</dbReference>
<accession>A0A6P7WQY5</accession>
<dbReference type="OrthoDB" id="9905581at2759"/>
<sequence>MRLCLKKYLWFFPSSEDNVEEKPPDQKIKARMQPAKPSMDVCRGSRHREQENKSCWAKPCYIDRLEEHVLNMRDTDEEKAFRYRHHRVQADRHCRRECERASGTYSHRGSTAALGPKRQAVDVKVRPGVIYREVLPHSRPRVIRLDSTPPVGHPDSRPPTARCQSPSVAEHCASATSPRPHPYSKPSGLINDSTLPVNQNQFQYPESLEMVSNPSPVFRPQTPGPIDQGSRPQSQSNNMGLDDPAQYDLSQSLISAPPVSPDIQDDAVGPNPLLHTSCSRRFHTTNYHNNQSSEKPSQIIPDYLSPPRPEEHLQSSRDQQRPALLTQDSQTPSPKCTYSQSSWVLLSQNQDNIEHSTSPLSASHDPHSGRVVYDARALHSHAREPAEVKEMEEEQDKSQVTHVKSAQTEEKATGCEGACTRRRSNLYRGTKPTFNLPPLINTNRYRFQMPEARMSKNPRAQTQKTDYCKPQNSTFNHSVQ</sequence>
<proteinExistence type="predicted"/>
<feature type="region of interest" description="Disordered" evidence="1">
    <location>
        <begin position="17"/>
        <end position="44"/>
    </location>
</feature>
<evidence type="ECO:0000313" key="3">
    <source>
        <dbReference type="RefSeq" id="XP_030042778.1"/>
    </source>
</evidence>
<feature type="region of interest" description="Disordered" evidence="1">
    <location>
        <begin position="211"/>
        <end position="338"/>
    </location>
</feature>
<name>A0A6P7WQY5_9AMPH</name>
<feature type="compositionally biased region" description="Polar residues" evidence="1">
    <location>
        <begin position="284"/>
        <end position="296"/>
    </location>
</feature>